<keyword evidence="3" id="KW-1185">Reference proteome</keyword>
<dbReference type="Proteomes" id="UP000719412">
    <property type="component" value="Unassembled WGS sequence"/>
</dbReference>
<proteinExistence type="predicted"/>
<evidence type="ECO:0000256" key="1">
    <source>
        <dbReference type="SAM" id="MobiDB-lite"/>
    </source>
</evidence>
<comment type="caution">
    <text evidence="2">The sequence shown here is derived from an EMBL/GenBank/DDBJ whole genome shotgun (WGS) entry which is preliminary data.</text>
</comment>
<gene>
    <name evidence="2" type="ORF">GEV33_007595</name>
</gene>
<feature type="region of interest" description="Disordered" evidence="1">
    <location>
        <begin position="180"/>
        <end position="226"/>
    </location>
</feature>
<dbReference type="EMBL" id="JABDTM020023429">
    <property type="protein sequence ID" value="KAH0815197.1"/>
    <property type="molecule type" value="Genomic_DNA"/>
</dbReference>
<organism evidence="2 3">
    <name type="scientific">Tenebrio molitor</name>
    <name type="common">Yellow mealworm beetle</name>
    <dbReference type="NCBI Taxonomy" id="7067"/>
    <lineage>
        <taxon>Eukaryota</taxon>
        <taxon>Metazoa</taxon>
        <taxon>Ecdysozoa</taxon>
        <taxon>Arthropoda</taxon>
        <taxon>Hexapoda</taxon>
        <taxon>Insecta</taxon>
        <taxon>Pterygota</taxon>
        <taxon>Neoptera</taxon>
        <taxon>Endopterygota</taxon>
        <taxon>Coleoptera</taxon>
        <taxon>Polyphaga</taxon>
        <taxon>Cucujiformia</taxon>
        <taxon>Tenebrionidae</taxon>
        <taxon>Tenebrio</taxon>
    </lineage>
</organism>
<dbReference type="AlphaFoldDB" id="A0A8J6LC22"/>
<protein>
    <submittedName>
        <fullName evidence="2">Uncharacterized protein</fullName>
    </submittedName>
</protein>
<accession>A0A8J6LC22</accession>
<feature type="compositionally biased region" description="Acidic residues" evidence="1">
    <location>
        <begin position="186"/>
        <end position="207"/>
    </location>
</feature>
<feature type="region of interest" description="Disordered" evidence="1">
    <location>
        <begin position="297"/>
        <end position="321"/>
    </location>
</feature>
<evidence type="ECO:0000313" key="2">
    <source>
        <dbReference type="EMBL" id="KAH0815197.1"/>
    </source>
</evidence>
<sequence>MELELRGHGAVAASTRCPRAEAVMVRRAIQGLFSFSFSHPHVTSRLEKLMGSNLVCLTDRDYMQKLQERILEDYAESMDKRIKVRENEEMERVKNLVLSGRIPLHEAPESMADHPIMMIERHCKRLIAARRAKIKIPKVHIPTHLYSDDTPDPPSGLSIENGHVFRKPFEKLCNPVSRFLPPDDYPPFDEFEDDSEEEEEGEGEIDEIPGGQAATVDATGEDVEEEEPEIIDEYMFSRAEYDRLKYESPLIKQLRKCQTVEELYALADEIIGVLKTLEADAPMRATSEDTIFSVAPSSAVTDDASAREPKSDAASIASGQD</sequence>
<evidence type="ECO:0000313" key="3">
    <source>
        <dbReference type="Proteomes" id="UP000719412"/>
    </source>
</evidence>
<name>A0A8J6LC22_TENMO</name>
<reference evidence="2" key="1">
    <citation type="journal article" date="2020" name="J Insects Food Feed">
        <title>The yellow mealworm (Tenebrio molitor) genome: a resource for the emerging insects as food and feed industry.</title>
        <authorList>
            <person name="Eriksson T."/>
            <person name="Andere A."/>
            <person name="Kelstrup H."/>
            <person name="Emery V."/>
            <person name="Picard C."/>
        </authorList>
    </citation>
    <scope>NUCLEOTIDE SEQUENCE</scope>
    <source>
        <strain evidence="2">Stoneville</strain>
        <tissue evidence="2">Whole head</tissue>
    </source>
</reference>
<reference evidence="2" key="2">
    <citation type="submission" date="2021-08" db="EMBL/GenBank/DDBJ databases">
        <authorList>
            <person name="Eriksson T."/>
        </authorList>
    </citation>
    <scope>NUCLEOTIDE SEQUENCE</scope>
    <source>
        <strain evidence="2">Stoneville</strain>
        <tissue evidence="2">Whole head</tissue>
    </source>
</reference>